<feature type="domain" description="HTH lacI-type" evidence="4">
    <location>
        <begin position="8"/>
        <end position="62"/>
    </location>
</feature>
<dbReference type="SUPFAM" id="SSF53822">
    <property type="entry name" value="Periplasmic binding protein-like I"/>
    <property type="match status" value="1"/>
</dbReference>
<evidence type="ECO:0000313" key="6">
    <source>
        <dbReference type="EMBL" id="GLR52506.1"/>
    </source>
</evidence>
<dbReference type="Gene3D" id="1.10.260.40">
    <property type="entry name" value="lambda repressor-like DNA-binding domains"/>
    <property type="match status" value="1"/>
</dbReference>
<keyword evidence="3" id="KW-0804">Transcription</keyword>
<comment type="caution">
    <text evidence="6">The sequence shown here is derived from an EMBL/GenBank/DDBJ whole genome shotgun (WGS) entry which is preliminary data.</text>
</comment>
<dbReference type="PROSITE" id="PS00356">
    <property type="entry name" value="HTH_LACI_1"/>
    <property type="match status" value="1"/>
</dbReference>
<name>A0ABQ5ZKC3_9HYPH</name>
<dbReference type="InterPro" id="IPR028082">
    <property type="entry name" value="Peripla_BP_I"/>
</dbReference>
<dbReference type="InterPro" id="IPR000843">
    <property type="entry name" value="HTH_LacI"/>
</dbReference>
<dbReference type="InterPro" id="IPR010982">
    <property type="entry name" value="Lambda_DNA-bd_dom_sf"/>
</dbReference>
<dbReference type="CDD" id="cd06267">
    <property type="entry name" value="PBP1_LacI_sugar_binding-like"/>
    <property type="match status" value="1"/>
</dbReference>
<keyword evidence="1" id="KW-0805">Transcription regulation</keyword>
<dbReference type="PANTHER" id="PTHR30146">
    <property type="entry name" value="LACI-RELATED TRANSCRIPTIONAL REPRESSOR"/>
    <property type="match status" value="1"/>
</dbReference>
<keyword evidence="7" id="KW-1185">Reference proteome</keyword>
<keyword evidence="2" id="KW-0238">DNA-binding</keyword>
<evidence type="ECO:0000256" key="3">
    <source>
        <dbReference type="ARBA" id="ARBA00023163"/>
    </source>
</evidence>
<feature type="domain" description="HTH cro/C1-type" evidence="5">
    <location>
        <begin position="9"/>
        <end position="52"/>
    </location>
</feature>
<evidence type="ECO:0000259" key="5">
    <source>
        <dbReference type="PROSITE" id="PS50943"/>
    </source>
</evidence>
<dbReference type="PANTHER" id="PTHR30146:SF109">
    <property type="entry name" value="HTH-TYPE TRANSCRIPTIONAL REGULATOR GALS"/>
    <property type="match status" value="1"/>
</dbReference>
<sequence>MDKKTKPPTIADVAALAGVSAQTVSNFLTGRFKPRGQNLQRLEAAISQLGYRPSAAARALRLKQSGIIAMLLEDGADHSQMRLREGWEPLHGMFLYGATTRARELGFYVTPILTRQGTAEEEAIRLVREGRADALICSTELMPETQLERLQRIARTERVPIAMLQENREREFICSVAAADEDGGEQAARHLAELGHERVAVMTVKPSWPGPVRRRIGFEVAAAKLGLHTEVWEAEHYTVEAVRRRAAPELAREDRPTAVFAVNDVIAVALIQQAIELKLDVPRNLSVLGFNDLDVAAYVRPALTTLRTPGAAMGARAVEVLVDAISGKPLVSTALLPIEFVSRQSTGAAPGK</sequence>
<evidence type="ECO:0000256" key="2">
    <source>
        <dbReference type="ARBA" id="ARBA00023125"/>
    </source>
</evidence>
<dbReference type="PROSITE" id="PS50943">
    <property type="entry name" value="HTH_CROC1"/>
    <property type="match status" value="1"/>
</dbReference>
<dbReference type="Pfam" id="PF00356">
    <property type="entry name" value="LacI"/>
    <property type="match status" value="1"/>
</dbReference>
<dbReference type="EMBL" id="BSOP01000030">
    <property type="protein sequence ID" value="GLR52506.1"/>
    <property type="molecule type" value="Genomic_DNA"/>
</dbReference>
<dbReference type="PROSITE" id="PS50932">
    <property type="entry name" value="HTH_LACI_2"/>
    <property type="match status" value="1"/>
</dbReference>
<reference evidence="7" key="1">
    <citation type="journal article" date="2019" name="Int. J. Syst. Evol. Microbiol.">
        <title>The Global Catalogue of Microorganisms (GCM) 10K type strain sequencing project: providing services to taxonomists for standard genome sequencing and annotation.</title>
        <authorList>
            <consortium name="The Broad Institute Genomics Platform"/>
            <consortium name="The Broad Institute Genome Sequencing Center for Infectious Disease"/>
            <person name="Wu L."/>
            <person name="Ma J."/>
        </authorList>
    </citation>
    <scope>NUCLEOTIDE SEQUENCE [LARGE SCALE GENOMIC DNA]</scope>
    <source>
        <strain evidence="7">NBRC 102122</strain>
    </source>
</reference>
<dbReference type="SMART" id="SM00354">
    <property type="entry name" value="HTH_LACI"/>
    <property type="match status" value="1"/>
</dbReference>
<proteinExistence type="predicted"/>
<evidence type="ECO:0000313" key="7">
    <source>
        <dbReference type="Proteomes" id="UP001156702"/>
    </source>
</evidence>
<evidence type="ECO:0000256" key="1">
    <source>
        <dbReference type="ARBA" id="ARBA00023015"/>
    </source>
</evidence>
<dbReference type="Pfam" id="PF13377">
    <property type="entry name" value="Peripla_BP_3"/>
    <property type="match status" value="1"/>
</dbReference>
<dbReference type="Proteomes" id="UP001156702">
    <property type="component" value="Unassembled WGS sequence"/>
</dbReference>
<accession>A0ABQ5ZKC3</accession>
<dbReference type="InterPro" id="IPR046335">
    <property type="entry name" value="LacI/GalR-like_sensor"/>
</dbReference>
<dbReference type="RefSeq" id="WP_244768651.1">
    <property type="nucleotide sequence ID" value="NZ_BSOP01000030.1"/>
</dbReference>
<organism evidence="6 7">
    <name type="scientific">Shinella yambaruensis</name>
    <dbReference type="NCBI Taxonomy" id="415996"/>
    <lineage>
        <taxon>Bacteria</taxon>
        <taxon>Pseudomonadati</taxon>
        <taxon>Pseudomonadota</taxon>
        <taxon>Alphaproteobacteria</taxon>
        <taxon>Hyphomicrobiales</taxon>
        <taxon>Rhizobiaceae</taxon>
        <taxon>Shinella</taxon>
    </lineage>
</organism>
<evidence type="ECO:0000259" key="4">
    <source>
        <dbReference type="PROSITE" id="PS50932"/>
    </source>
</evidence>
<dbReference type="CDD" id="cd01392">
    <property type="entry name" value="HTH_LacI"/>
    <property type="match status" value="1"/>
</dbReference>
<gene>
    <name evidence="6" type="ORF">GCM10007923_37200</name>
</gene>
<protein>
    <submittedName>
        <fullName evidence="6">LacI family transcriptional regulator</fullName>
    </submittedName>
</protein>
<dbReference type="SUPFAM" id="SSF47413">
    <property type="entry name" value="lambda repressor-like DNA-binding domains"/>
    <property type="match status" value="1"/>
</dbReference>
<dbReference type="InterPro" id="IPR001387">
    <property type="entry name" value="Cro/C1-type_HTH"/>
</dbReference>
<dbReference type="Gene3D" id="3.40.50.2300">
    <property type="match status" value="2"/>
</dbReference>